<dbReference type="RefSeq" id="WP_062151453.1">
    <property type="nucleotide sequence ID" value="NZ_CP012373.2"/>
</dbReference>
<dbReference type="PRINTS" id="PR00344">
    <property type="entry name" value="BCTRLSENSOR"/>
</dbReference>
<evidence type="ECO:0000256" key="7">
    <source>
        <dbReference type="ARBA" id="ARBA00022777"/>
    </source>
</evidence>
<dbReference type="Proteomes" id="UP000234271">
    <property type="component" value="Chromosome"/>
</dbReference>
<evidence type="ECO:0000256" key="2">
    <source>
        <dbReference type="ARBA" id="ARBA00004370"/>
    </source>
</evidence>
<evidence type="ECO:0000256" key="9">
    <source>
        <dbReference type="ARBA" id="ARBA00023012"/>
    </source>
</evidence>
<evidence type="ECO:0000256" key="3">
    <source>
        <dbReference type="ARBA" id="ARBA00012438"/>
    </source>
</evidence>
<dbReference type="InterPro" id="IPR003594">
    <property type="entry name" value="HATPase_dom"/>
</dbReference>
<sequence>MRYVLKVLSVSCCLLFISIPMLIKADDDSTDYPVSNAAEKQNTLHIAVIAVHGKSIASEQWQATVTYLNQNLREYQFALLPLNQDEVDAAVMAGKADFIIADPATYVVAEVTHNARSIATLKYLQQGKMYHRFGSVIFRRLDRLDIKELRDLQGKMIAIAQEKSFSSWDIVRWEMGQYGLSATTLKKVLSVESDESVVHAVLNGQVDAGAVTTYTLERMADAQHIDLKNIVVLAEQPTFPNFPFLRSTQLYPNWTFATFEHVPVDIAEKIAFALLLIRPDSPAAKAGQYYGWTIPSSYQPVHTVLQQLRLPPYQQYGDVTFSEFLQHYWAWLLLLITGLGLAIYASVYFKSLYERLSLIQNALKKELNERRRAEIAWLEAKEQAETANRAKSQFLANMSHELRTPMNAIIGYSEILQEEVADIGEVSLLSDLEKIHGAANHLLTLINDILDLSKIEEGKMEMYFESFSIEALIREIIATIQPLIKKNNNRLEIHTVQHLGTMYADITKVRQNLFNLLSNAFKFTENGIVALFVTRETIGLTDWIIFRICDSGIGMTEEQMSRLFTAFTQADASTTRKYGGTGLGLAITKRFCEMMGGEIQVESKVGYGSTFILKLPAIISEKNNDMIENMALNVQT</sequence>
<feature type="chain" id="PRO_5014932297" description="histidine kinase" evidence="13">
    <location>
        <begin position="26"/>
        <end position="636"/>
    </location>
</feature>
<reference evidence="16" key="1">
    <citation type="submission" date="2016-12" db="EMBL/GenBank/DDBJ databases">
        <title>Complete Genome Sequence of Beggiatoa leptomitiformis D-401.</title>
        <authorList>
            <person name="Fomenkov A."/>
            <person name="Vincze T."/>
            <person name="Grabovich M."/>
            <person name="Anton B.P."/>
            <person name="Dubinina G."/>
            <person name="Orlova M."/>
            <person name="Belousova E."/>
            <person name="Roberts R.J."/>
        </authorList>
    </citation>
    <scope>NUCLEOTIDE SEQUENCE [LARGE SCALE GENOMIC DNA]</scope>
    <source>
        <strain evidence="16">D-401</strain>
    </source>
</reference>
<dbReference type="InterPro" id="IPR005467">
    <property type="entry name" value="His_kinase_dom"/>
</dbReference>
<dbReference type="Pfam" id="PF02518">
    <property type="entry name" value="HATPase_c"/>
    <property type="match status" value="1"/>
</dbReference>
<evidence type="ECO:0000256" key="5">
    <source>
        <dbReference type="ARBA" id="ARBA00022679"/>
    </source>
</evidence>
<dbReference type="Pfam" id="PF12974">
    <property type="entry name" value="Phosphonate-bd"/>
    <property type="match status" value="1"/>
</dbReference>
<evidence type="ECO:0000259" key="14">
    <source>
        <dbReference type="PROSITE" id="PS50109"/>
    </source>
</evidence>
<keyword evidence="9" id="KW-0902">Two-component regulatory system</keyword>
<dbReference type="SMART" id="SM00388">
    <property type="entry name" value="HisKA"/>
    <property type="match status" value="1"/>
</dbReference>
<dbReference type="InterPro" id="IPR036890">
    <property type="entry name" value="HATPase_C_sf"/>
</dbReference>
<dbReference type="GO" id="GO:0000155">
    <property type="term" value="F:phosphorelay sensor kinase activity"/>
    <property type="evidence" value="ECO:0007669"/>
    <property type="project" value="InterPro"/>
</dbReference>
<evidence type="ECO:0000313" key="16">
    <source>
        <dbReference type="Proteomes" id="UP000234271"/>
    </source>
</evidence>
<dbReference type="Gene3D" id="3.40.190.10">
    <property type="entry name" value="Periplasmic binding protein-like II"/>
    <property type="match status" value="2"/>
</dbReference>
<keyword evidence="13" id="KW-0732">Signal</keyword>
<evidence type="ECO:0000256" key="13">
    <source>
        <dbReference type="SAM" id="SignalP"/>
    </source>
</evidence>
<evidence type="ECO:0000256" key="10">
    <source>
        <dbReference type="ARBA" id="ARBA00023136"/>
    </source>
</evidence>
<evidence type="ECO:0000256" key="11">
    <source>
        <dbReference type="ARBA" id="ARBA00023306"/>
    </source>
</evidence>
<dbReference type="PANTHER" id="PTHR43047">
    <property type="entry name" value="TWO-COMPONENT HISTIDINE PROTEIN KINASE"/>
    <property type="match status" value="1"/>
</dbReference>
<name>A0A2N9YIC4_9GAMM</name>
<feature type="signal peptide" evidence="13">
    <location>
        <begin position="1"/>
        <end position="25"/>
    </location>
</feature>
<dbReference type="InterPro" id="IPR004358">
    <property type="entry name" value="Sig_transdc_His_kin-like_C"/>
</dbReference>
<dbReference type="PANTHER" id="PTHR43047:SF72">
    <property type="entry name" value="OSMOSENSING HISTIDINE PROTEIN KINASE SLN1"/>
    <property type="match status" value="1"/>
</dbReference>
<dbReference type="GO" id="GO:0005886">
    <property type="term" value="C:plasma membrane"/>
    <property type="evidence" value="ECO:0007669"/>
    <property type="project" value="TreeGrafter"/>
</dbReference>
<dbReference type="Gene3D" id="3.30.565.10">
    <property type="entry name" value="Histidine kinase-like ATPase, C-terminal domain"/>
    <property type="match status" value="1"/>
</dbReference>
<dbReference type="CDD" id="cd00082">
    <property type="entry name" value="HisKA"/>
    <property type="match status" value="1"/>
</dbReference>
<proteinExistence type="predicted"/>
<dbReference type="FunFam" id="3.30.565.10:FF:000010">
    <property type="entry name" value="Sensor histidine kinase RcsC"/>
    <property type="match status" value="1"/>
</dbReference>
<evidence type="ECO:0000256" key="4">
    <source>
        <dbReference type="ARBA" id="ARBA00022553"/>
    </source>
</evidence>
<dbReference type="AlphaFoldDB" id="A0A2N9YIC4"/>
<dbReference type="SUPFAM" id="SSF53850">
    <property type="entry name" value="Periplasmic binding protein-like II"/>
    <property type="match status" value="1"/>
</dbReference>
<feature type="transmembrane region" description="Helical" evidence="12">
    <location>
        <begin position="328"/>
        <end position="349"/>
    </location>
</feature>
<feature type="domain" description="Histidine kinase" evidence="14">
    <location>
        <begin position="397"/>
        <end position="619"/>
    </location>
</feature>
<keyword evidence="12" id="KW-1133">Transmembrane helix</keyword>
<keyword evidence="4" id="KW-0597">Phosphoprotein</keyword>
<dbReference type="FunFam" id="1.10.287.130:FF:000038">
    <property type="entry name" value="Sensory transduction histidine kinase"/>
    <property type="match status" value="1"/>
</dbReference>
<dbReference type="InterPro" id="IPR003661">
    <property type="entry name" value="HisK_dim/P_dom"/>
</dbReference>
<evidence type="ECO:0000256" key="6">
    <source>
        <dbReference type="ARBA" id="ARBA00022741"/>
    </source>
</evidence>
<dbReference type="SUPFAM" id="SSF55874">
    <property type="entry name" value="ATPase domain of HSP90 chaperone/DNA topoisomerase II/histidine kinase"/>
    <property type="match status" value="1"/>
</dbReference>
<organism evidence="15 16">
    <name type="scientific">Beggiatoa leptomitoformis</name>
    <dbReference type="NCBI Taxonomy" id="288004"/>
    <lineage>
        <taxon>Bacteria</taxon>
        <taxon>Pseudomonadati</taxon>
        <taxon>Pseudomonadota</taxon>
        <taxon>Gammaproteobacteria</taxon>
        <taxon>Thiotrichales</taxon>
        <taxon>Thiotrichaceae</taxon>
        <taxon>Beggiatoa</taxon>
    </lineage>
</organism>
<comment type="subcellular location">
    <subcellularLocation>
        <location evidence="2">Membrane</location>
    </subcellularLocation>
</comment>
<dbReference type="Gene3D" id="1.10.287.130">
    <property type="match status" value="1"/>
</dbReference>
<evidence type="ECO:0000256" key="1">
    <source>
        <dbReference type="ARBA" id="ARBA00000085"/>
    </source>
</evidence>
<keyword evidence="7" id="KW-0418">Kinase</keyword>
<comment type="catalytic activity">
    <reaction evidence="1">
        <text>ATP + protein L-histidine = ADP + protein N-phospho-L-histidine.</text>
        <dbReference type="EC" id="2.7.13.3"/>
    </reaction>
</comment>
<dbReference type="Pfam" id="PF00512">
    <property type="entry name" value="HisKA"/>
    <property type="match status" value="1"/>
</dbReference>
<keyword evidence="12" id="KW-0812">Transmembrane</keyword>
<dbReference type="InterPro" id="IPR036097">
    <property type="entry name" value="HisK_dim/P_sf"/>
</dbReference>
<keyword evidence="5" id="KW-0808">Transferase</keyword>
<keyword evidence="6" id="KW-0547">Nucleotide-binding</keyword>
<dbReference type="SMART" id="SM00387">
    <property type="entry name" value="HATPase_c"/>
    <property type="match status" value="1"/>
</dbReference>
<keyword evidence="8" id="KW-0067">ATP-binding</keyword>
<dbReference type="SUPFAM" id="SSF47384">
    <property type="entry name" value="Homodimeric domain of signal transducing histidine kinase"/>
    <property type="match status" value="1"/>
</dbReference>
<keyword evidence="11" id="KW-0131">Cell cycle</keyword>
<dbReference type="GO" id="GO:0009927">
    <property type="term" value="F:histidine phosphotransfer kinase activity"/>
    <property type="evidence" value="ECO:0007669"/>
    <property type="project" value="TreeGrafter"/>
</dbReference>
<dbReference type="PROSITE" id="PS50109">
    <property type="entry name" value="HIS_KIN"/>
    <property type="match status" value="1"/>
</dbReference>
<gene>
    <name evidence="15" type="ORF">BLE401_16430</name>
</gene>
<evidence type="ECO:0000256" key="8">
    <source>
        <dbReference type="ARBA" id="ARBA00022840"/>
    </source>
</evidence>
<protein>
    <recommendedName>
        <fullName evidence="3">histidine kinase</fullName>
        <ecNumber evidence="3">2.7.13.3</ecNumber>
    </recommendedName>
</protein>
<evidence type="ECO:0000256" key="12">
    <source>
        <dbReference type="SAM" id="Phobius"/>
    </source>
</evidence>
<keyword evidence="10 12" id="KW-0472">Membrane</keyword>
<dbReference type="EC" id="2.7.13.3" evidence="3"/>
<keyword evidence="16" id="KW-1185">Reference proteome</keyword>
<accession>A0A2N9YIC4</accession>
<dbReference type="CDD" id="cd16922">
    <property type="entry name" value="HATPase_EvgS-ArcB-TorS-like"/>
    <property type="match status" value="1"/>
</dbReference>
<dbReference type="EMBL" id="CP018889">
    <property type="protein sequence ID" value="AUI70125.1"/>
    <property type="molecule type" value="Genomic_DNA"/>
</dbReference>
<evidence type="ECO:0000313" key="15">
    <source>
        <dbReference type="EMBL" id="AUI70125.1"/>
    </source>
</evidence>
<dbReference type="GO" id="GO:0005524">
    <property type="term" value="F:ATP binding"/>
    <property type="evidence" value="ECO:0007669"/>
    <property type="project" value="UniProtKB-KW"/>
</dbReference>